<keyword evidence="6" id="KW-1185">Reference proteome</keyword>
<keyword evidence="3" id="KW-0862">Zinc</keyword>
<keyword evidence="2" id="KW-0863">Zinc-finger</keyword>
<feature type="domain" description="FLYWCH-type" evidence="4">
    <location>
        <begin position="142"/>
        <end position="196"/>
    </location>
</feature>
<dbReference type="Proteomes" id="UP001153954">
    <property type="component" value="Unassembled WGS sequence"/>
</dbReference>
<protein>
    <recommendedName>
        <fullName evidence="4">FLYWCH-type domain-containing protein</fullName>
    </recommendedName>
</protein>
<dbReference type="AlphaFoldDB" id="A0AAU9TG61"/>
<feature type="domain" description="FLYWCH-type" evidence="4">
    <location>
        <begin position="5"/>
        <end position="46"/>
    </location>
</feature>
<sequence length="212" mass="24959">MVNRFTFAKSNQRRWYCSKKTKGCKARIILNDDGTILDARRNVHNHDPPVYTQLSNGLYVRLTSPLAYEIVKSQRGKDLLLVEGYTYARNGHYRWVCSTHHPYCKAKLKLNMEGHVDLKYYYNNHIHEPKKIFHSNVVPYEFVQSQRGKPLLLINGYTFSQSSATQWICSLRLSDCKARLKYHNGVVTELYNEHTHYPRRYITTMDGQKVRL</sequence>
<keyword evidence="1" id="KW-0479">Metal-binding</keyword>
<reference evidence="5" key="1">
    <citation type="submission" date="2022-03" db="EMBL/GenBank/DDBJ databases">
        <authorList>
            <person name="Tunstrom K."/>
        </authorList>
    </citation>
    <scope>NUCLEOTIDE SEQUENCE</scope>
</reference>
<feature type="domain" description="FLYWCH-type" evidence="4">
    <location>
        <begin position="71"/>
        <end position="127"/>
    </location>
</feature>
<evidence type="ECO:0000256" key="3">
    <source>
        <dbReference type="ARBA" id="ARBA00022833"/>
    </source>
</evidence>
<proteinExistence type="predicted"/>
<evidence type="ECO:0000313" key="6">
    <source>
        <dbReference type="Proteomes" id="UP001153954"/>
    </source>
</evidence>
<accession>A0AAU9TG61</accession>
<evidence type="ECO:0000313" key="5">
    <source>
        <dbReference type="EMBL" id="CAH2085754.1"/>
    </source>
</evidence>
<dbReference type="InterPro" id="IPR007588">
    <property type="entry name" value="Znf_FLYWCH"/>
</dbReference>
<dbReference type="EMBL" id="CAKOGL010000004">
    <property type="protein sequence ID" value="CAH2085754.1"/>
    <property type="molecule type" value="Genomic_DNA"/>
</dbReference>
<evidence type="ECO:0000256" key="1">
    <source>
        <dbReference type="ARBA" id="ARBA00022723"/>
    </source>
</evidence>
<dbReference type="GO" id="GO:0008270">
    <property type="term" value="F:zinc ion binding"/>
    <property type="evidence" value="ECO:0007669"/>
    <property type="project" value="UniProtKB-KW"/>
</dbReference>
<dbReference type="Pfam" id="PF04500">
    <property type="entry name" value="FLYWCH"/>
    <property type="match status" value="3"/>
</dbReference>
<dbReference type="Gene3D" id="2.20.25.240">
    <property type="match status" value="3"/>
</dbReference>
<name>A0AAU9TG61_EUPED</name>
<gene>
    <name evidence="5" type="ORF">EEDITHA_LOCUS2199</name>
</gene>
<evidence type="ECO:0000256" key="2">
    <source>
        <dbReference type="ARBA" id="ARBA00022771"/>
    </source>
</evidence>
<organism evidence="5 6">
    <name type="scientific">Euphydryas editha</name>
    <name type="common">Edith's checkerspot</name>
    <dbReference type="NCBI Taxonomy" id="104508"/>
    <lineage>
        <taxon>Eukaryota</taxon>
        <taxon>Metazoa</taxon>
        <taxon>Ecdysozoa</taxon>
        <taxon>Arthropoda</taxon>
        <taxon>Hexapoda</taxon>
        <taxon>Insecta</taxon>
        <taxon>Pterygota</taxon>
        <taxon>Neoptera</taxon>
        <taxon>Endopterygota</taxon>
        <taxon>Lepidoptera</taxon>
        <taxon>Glossata</taxon>
        <taxon>Ditrysia</taxon>
        <taxon>Papilionoidea</taxon>
        <taxon>Nymphalidae</taxon>
        <taxon>Nymphalinae</taxon>
        <taxon>Euphydryas</taxon>
    </lineage>
</organism>
<evidence type="ECO:0000259" key="4">
    <source>
        <dbReference type="Pfam" id="PF04500"/>
    </source>
</evidence>
<comment type="caution">
    <text evidence="5">The sequence shown here is derived from an EMBL/GenBank/DDBJ whole genome shotgun (WGS) entry which is preliminary data.</text>
</comment>